<dbReference type="InterPro" id="IPR051678">
    <property type="entry name" value="AGP_Transferase"/>
</dbReference>
<dbReference type="Pfam" id="PF01636">
    <property type="entry name" value="APH"/>
    <property type="match status" value="1"/>
</dbReference>
<dbReference type="PANTHER" id="PTHR21310:SF54">
    <property type="entry name" value="AMINOGLYCOSIDE PHOSPHOTRANSFERASE DOMAIN-CONTAINING PROTEIN"/>
    <property type="match status" value="1"/>
</dbReference>
<evidence type="ECO:0000313" key="3">
    <source>
        <dbReference type="Proteomes" id="UP001303473"/>
    </source>
</evidence>
<dbReference type="InterPro" id="IPR011009">
    <property type="entry name" value="Kinase-like_dom_sf"/>
</dbReference>
<dbReference type="SUPFAM" id="SSF56112">
    <property type="entry name" value="Protein kinase-like (PK-like)"/>
    <property type="match status" value="1"/>
</dbReference>
<keyword evidence="2" id="KW-0808">Transferase</keyword>
<comment type="caution">
    <text evidence="2">The sequence shown here is derived from an EMBL/GenBank/DDBJ whole genome shotgun (WGS) entry which is preliminary data.</text>
</comment>
<dbReference type="EMBL" id="MU853785">
    <property type="protein sequence ID" value="KAK3941223.1"/>
    <property type="molecule type" value="Genomic_DNA"/>
</dbReference>
<keyword evidence="2" id="KW-0418">Kinase</keyword>
<dbReference type="InterPro" id="IPR002575">
    <property type="entry name" value="Aminoglycoside_PTrfase"/>
</dbReference>
<accession>A0AAN6S5X6</accession>
<reference evidence="3" key="1">
    <citation type="journal article" date="2023" name="Mol. Phylogenet. Evol.">
        <title>Genome-scale phylogeny and comparative genomics of the fungal order Sordariales.</title>
        <authorList>
            <person name="Hensen N."/>
            <person name="Bonometti L."/>
            <person name="Westerberg I."/>
            <person name="Brannstrom I.O."/>
            <person name="Guillou S."/>
            <person name="Cros-Aarteil S."/>
            <person name="Calhoun S."/>
            <person name="Haridas S."/>
            <person name="Kuo A."/>
            <person name="Mondo S."/>
            <person name="Pangilinan J."/>
            <person name="Riley R."/>
            <person name="LaButti K."/>
            <person name="Andreopoulos B."/>
            <person name="Lipzen A."/>
            <person name="Chen C."/>
            <person name="Yan M."/>
            <person name="Daum C."/>
            <person name="Ng V."/>
            <person name="Clum A."/>
            <person name="Steindorff A."/>
            <person name="Ohm R.A."/>
            <person name="Martin F."/>
            <person name="Silar P."/>
            <person name="Natvig D.O."/>
            <person name="Lalanne C."/>
            <person name="Gautier V."/>
            <person name="Ament-Velasquez S.L."/>
            <person name="Kruys A."/>
            <person name="Hutchinson M.I."/>
            <person name="Powell A.J."/>
            <person name="Barry K."/>
            <person name="Miller A.N."/>
            <person name="Grigoriev I.V."/>
            <person name="Debuchy R."/>
            <person name="Gladieux P."/>
            <person name="Hiltunen Thoren M."/>
            <person name="Johannesson H."/>
        </authorList>
    </citation>
    <scope>NUCLEOTIDE SEQUENCE [LARGE SCALE GENOMIC DNA]</scope>
    <source>
        <strain evidence="3">CBS 340.73</strain>
    </source>
</reference>
<dbReference type="Proteomes" id="UP001303473">
    <property type="component" value="Unassembled WGS sequence"/>
</dbReference>
<name>A0AAN6S5X6_9PEZI</name>
<gene>
    <name evidence="2" type="ORF">QBC46DRAFT_458428</name>
</gene>
<evidence type="ECO:0000313" key="2">
    <source>
        <dbReference type="EMBL" id="KAK3941223.1"/>
    </source>
</evidence>
<feature type="domain" description="Aminoglycoside phosphotransferase" evidence="1">
    <location>
        <begin position="71"/>
        <end position="288"/>
    </location>
</feature>
<organism evidence="2 3">
    <name type="scientific">Diplogelasinospora grovesii</name>
    <dbReference type="NCBI Taxonomy" id="303347"/>
    <lineage>
        <taxon>Eukaryota</taxon>
        <taxon>Fungi</taxon>
        <taxon>Dikarya</taxon>
        <taxon>Ascomycota</taxon>
        <taxon>Pezizomycotina</taxon>
        <taxon>Sordariomycetes</taxon>
        <taxon>Sordariomycetidae</taxon>
        <taxon>Sordariales</taxon>
        <taxon>Diplogelasinosporaceae</taxon>
        <taxon>Diplogelasinospora</taxon>
    </lineage>
</organism>
<protein>
    <submittedName>
        <fullName evidence="2">Kinase-like domain-containing protein</fullName>
    </submittedName>
</protein>
<dbReference type="AlphaFoldDB" id="A0AAN6S5X6"/>
<dbReference type="Gene3D" id="3.90.1200.10">
    <property type="match status" value="1"/>
</dbReference>
<dbReference type="GO" id="GO:0016301">
    <property type="term" value="F:kinase activity"/>
    <property type="evidence" value="ECO:0007669"/>
    <property type="project" value="UniProtKB-KW"/>
</dbReference>
<evidence type="ECO:0000259" key="1">
    <source>
        <dbReference type="Pfam" id="PF01636"/>
    </source>
</evidence>
<dbReference type="PANTHER" id="PTHR21310">
    <property type="entry name" value="AMINOGLYCOSIDE PHOSPHOTRANSFERASE-RELATED-RELATED"/>
    <property type="match status" value="1"/>
</dbReference>
<sequence length="317" mass="35871">MAKLGRLEMVLSQLPDISLAEFNFLDSSFFSSQYGACTCRKLPSPQEVLGASGTPSGYDGVWHFQELGVLIKFGHPSRVDLEEALALRFINKMFPADEVPAPEVFGWKSTRDHPGYESNFIYMSFLPGQTLRDAWETLSQEDKASVSQQLAGIVKRLRSVERGPADQFIVGSLSRGPVQDVYFSPDQHKGPFASAREFHDFVQYVSAAWVPVEERDPDPFRVMLPDTARRLTHGDLHLANILVLRSPDGSQISVSGMVDWEQAGWYPDYWEYCKAMIVGPYGDEWREAGWVDIVLQPCECEFEAFEAFEFYWGSRCP</sequence>
<keyword evidence="3" id="KW-1185">Reference proteome</keyword>
<proteinExistence type="predicted"/>